<name>A0A7C1ZRZ3_DESA2</name>
<keyword evidence="1" id="KW-0145">Chemotaxis</keyword>
<protein>
    <submittedName>
        <fullName evidence="3">Chemotaxis protein CheX</fullName>
    </submittedName>
</protein>
<dbReference type="Pfam" id="PF13690">
    <property type="entry name" value="CheX"/>
    <property type="match status" value="1"/>
</dbReference>
<feature type="domain" description="Chemotaxis phosphatase CheX-like" evidence="2">
    <location>
        <begin position="42"/>
        <end position="139"/>
    </location>
</feature>
<gene>
    <name evidence="3" type="ORF">ENI35_07195</name>
</gene>
<dbReference type="PANTHER" id="PTHR39452:SF1">
    <property type="entry name" value="CHEY-P PHOSPHATASE CHEX"/>
    <property type="match status" value="1"/>
</dbReference>
<dbReference type="Proteomes" id="UP000885738">
    <property type="component" value="Unassembled WGS sequence"/>
</dbReference>
<dbReference type="InterPro" id="IPR038756">
    <property type="entry name" value="CheX-like"/>
</dbReference>
<evidence type="ECO:0000256" key="1">
    <source>
        <dbReference type="ARBA" id="ARBA00022500"/>
    </source>
</evidence>
<sequence length="153" mass="16251">MDVEFINPFLSATCNVLKTMASIEAKPGRPYVKKDENASGDVSGVIGITGDAQGSFSITFSAASIKAIVSNMLGEEYEEINDEVKDAVGEITNIISGDARRMLFEKGKNLNAAIPTVVSGPSHTIKHLSNGPCIAIPFETDAGPFVVEVSFNR</sequence>
<dbReference type="GO" id="GO:0006935">
    <property type="term" value="P:chemotaxis"/>
    <property type="evidence" value="ECO:0007669"/>
    <property type="project" value="UniProtKB-KW"/>
</dbReference>
<proteinExistence type="predicted"/>
<reference evidence="3" key="1">
    <citation type="journal article" date="2020" name="mSystems">
        <title>Genome- and Community-Level Interaction Insights into Carbon Utilization and Element Cycling Functions of Hydrothermarchaeota in Hydrothermal Sediment.</title>
        <authorList>
            <person name="Zhou Z."/>
            <person name="Liu Y."/>
            <person name="Xu W."/>
            <person name="Pan J."/>
            <person name="Luo Z.H."/>
            <person name="Li M."/>
        </authorList>
    </citation>
    <scope>NUCLEOTIDE SEQUENCE [LARGE SCALE GENOMIC DNA]</scope>
    <source>
        <strain evidence="3">HyVt-389</strain>
    </source>
</reference>
<dbReference type="InterPro" id="IPR028976">
    <property type="entry name" value="CheC-like_sf"/>
</dbReference>
<dbReference type="CDD" id="cd17906">
    <property type="entry name" value="CheX"/>
    <property type="match status" value="1"/>
</dbReference>
<dbReference type="InterPro" id="IPR028051">
    <property type="entry name" value="CheX-like_dom"/>
</dbReference>
<dbReference type="SUPFAM" id="SSF103039">
    <property type="entry name" value="CheC-like"/>
    <property type="match status" value="1"/>
</dbReference>
<comment type="caution">
    <text evidence="3">The sequence shown here is derived from an EMBL/GenBank/DDBJ whole genome shotgun (WGS) entry which is preliminary data.</text>
</comment>
<evidence type="ECO:0000313" key="3">
    <source>
        <dbReference type="EMBL" id="HEC68571.1"/>
    </source>
</evidence>
<organism evidence="3">
    <name type="scientific">Desulfofervidus auxilii</name>
    <dbReference type="NCBI Taxonomy" id="1621989"/>
    <lineage>
        <taxon>Bacteria</taxon>
        <taxon>Pseudomonadati</taxon>
        <taxon>Thermodesulfobacteriota</taxon>
        <taxon>Candidatus Desulfofervidia</taxon>
        <taxon>Candidatus Desulfofervidales</taxon>
        <taxon>Candidatus Desulfofervidaceae</taxon>
        <taxon>Candidatus Desulfofervidus</taxon>
    </lineage>
</organism>
<dbReference type="PANTHER" id="PTHR39452">
    <property type="entry name" value="CHEY-P PHOSPHATASE CHEX"/>
    <property type="match status" value="1"/>
</dbReference>
<dbReference type="EMBL" id="DRIH01000261">
    <property type="protein sequence ID" value="HEC68571.1"/>
    <property type="molecule type" value="Genomic_DNA"/>
</dbReference>
<dbReference type="AlphaFoldDB" id="A0A7C1ZRZ3"/>
<evidence type="ECO:0000259" key="2">
    <source>
        <dbReference type="Pfam" id="PF13690"/>
    </source>
</evidence>
<dbReference type="Gene3D" id="3.40.1550.10">
    <property type="entry name" value="CheC-like"/>
    <property type="match status" value="1"/>
</dbReference>
<accession>A0A7C1ZRZ3</accession>